<evidence type="ECO:0000313" key="2">
    <source>
        <dbReference type="Proteomes" id="UP001054252"/>
    </source>
</evidence>
<gene>
    <name evidence="1" type="ORF">SLEP1_g40796</name>
</gene>
<dbReference type="EMBL" id="BPVZ01000094">
    <property type="protein sequence ID" value="GKV32173.1"/>
    <property type="molecule type" value="Genomic_DNA"/>
</dbReference>
<dbReference type="AlphaFoldDB" id="A0AAV5L4I6"/>
<reference evidence="1 2" key="1">
    <citation type="journal article" date="2021" name="Commun. Biol.">
        <title>The genome of Shorea leprosula (Dipterocarpaceae) highlights the ecological relevance of drought in aseasonal tropical rainforests.</title>
        <authorList>
            <person name="Ng K.K.S."/>
            <person name="Kobayashi M.J."/>
            <person name="Fawcett J.A."/>
            <person name="Hatakeyama M."/>
            <person name="Paape T."/>
            <person name="Ng C.H."/>
            <person name="Ang C.C."/>
            <person name="Tnah L.H."/>
            <person name="Lee C.T."/>
            <person name="Nishiyama T."/>
            <person name="Sese J."/>
            <person name="O'Brien M.J."/>
            <person name="Copetti D."/>
            <person name="Mohd Noor M.I."/>
            <person name="Ong R.C."/>
            <person name="Putra M."/>
            <person name="Sireger I.Z."/>
            <person name="Indrioko S."/>
            <person name="Kosugi Y."/>
            <person name="Izuno A."/>
            <person name="Isagi Y."/>
            <person name="Lee S.L."/>
            <person name="Shimizu K.K."/>
        </authorList>
    </citation>
    <scope>NUCLEOTIDE SEQUENCE [LARGE SCALE GENOMIC DNA]</scope>
    <source>
        <strain evidence="1">214</strain>
    </source>
</reference>
<proteinExistence type="predicted"/>
<keyword evidence="2" id="KW-1185">Reference proteome</keyword>
<accession>A0AAV5L4I6</accession>
<protein>
    <submittedName>
        <fullName evidence="1">Uncharacterized protein</fullName>
    </submittedName>
</protein>
<organism evidence="1 2">
    <name type="scientific">Rubroshorea leprosula</name>
    <dbReference type="NCBI Taxonomy" id="152421"/>
    <lineage>
        <taxon>Eukaryota</taxon>
        <taxon>Viridiplantae</taxon>
        <taxon>Streptophyta</taxon>
        <taxon>Embryophyta</taxon>
        <taxon>Tracheophyta</taxon>
        <taxon>Spermatophyta</taxon>
        <taxon>Magnoliopsida</taxon>
        <taxon>eudicotyledons</taxon>
        <taxon>Gunneridae</taxon>
        <taxon>Pentapetalae</taxon>
        <taxon>rosids</taxon>
        <taxon>malvids</taxon>
        <taxon>Malvales</taxon>
        <taxon>Dipterocarpaceae</taxon>
        <taxon>Rubroshorea</taxon>
    </lineage>
</organism>
<comment type="caution">
    <text evidence="1">The sequence shown here is derived from an EMBL/GenBank/DDBJ whole genome shotgun (WGS) entry which is preliminary data.</text>
</comment>
<dbReference type="Proteomes" id="UP001054252">
    <property type="component" value="Unassembled WGS sequence"/>
</dbReference>
<evidence type="ECO:0000313" key="1">
    <source>
        <dbReference type="EMBL" id="GKV32173.1"/>
    </source>
</evidence>
<sequence length="293" mass="32843">MFRSVLRLILIKTHMLPESTPVLDDQSEVCVLFEYPWLPVKCEICKKERQTSHDCPQHPTKPAPKQEWMAVSKGKKIEQSKMFEATEAPMSGVLMLEITDVSKIPVVQPAKDIQVVQHKPSPSLLIGNSFATLDNAAETDAAAIPKVRKTRMASKGVAIATNALVPRQRQSRKSSNSSSEAIHCHVLKTSINQYQFLSVIYANPYSDSLRQEMWRELVALSQALPAVPWLVEGEFNEIKSLCSFFTWSNKKCIGPTGKKLNRLLVNEFWLNAFPNTTAAFFRPGCSDHDICGN</sequence>
<name>A0AAV5L4I6_9ROSI</name>